<organism evidence="3 4">
    <name type="scientific">Tepidimicrobium xylanilyticum</name>
    <dbReference type="NCBI Taxonomy" id="1123352"/>
    <lineage>
        <taxon>Bacteria</taxon>
        <taxon>Bacillati</taxon>
        <taxon>Bacillota</taxon>
        <taxon>Tissierellia</taxon>
        <taxon>Tissierellales</taxon>
        <taxon>Tepidimicrobiaceae</taxon>
        <taxon>Tepidimicrobium</taxon>
    </lineage>
</organism>
<dbReference type="PANTHER" id="PTHR37313">
    <property type="entry name" value="UPF0749 PROTEIN RV1825"/>
    <property type="match status" value="1"/>
</dbReference>
<gene>
    <name evidence="3" type="ORF">SAMN05660923_00510</name>
</gene>
<dbReference type="EMBL" id="FNNG01000002">
    <property type="protein sequence ID" value="SDW33696.1"/>
    <property type="molecule type" value="Genomic_DNA"/>
</dbReference>
<comment type="similarity">
    <text evidence="1">Belongs to the UPF0749 family.</text>
</comment>
<protein>
    <submittedName>
        <fullName evidence="3">Uncharacterized conserved protein YlxW, UPF0749 family</fullName>
    </submittedName>
</protein>
<name>A0A1H2SPX9_9FIRM</name>
<dbReference type="AlphaFoldDB" id="A0A1H2SPX9"/>
<evidence type="ECO:0000256" key="2">
    <source>
        <dbReference type="SAM" id="Coils"/>
    </source>
</evidence>
<evidence type="ECO:0000313" key="3">
    <source>
        <dbReference type="EMBL" id="SDW33696.1"/>
    </source>
</evidence>
<dbReference type="Pfam" id="PF05949">
    <property type="entry name" value="DUF881"/>
    <property type="match status" value="1"/>
</dbReference>
<dbReference type="Gene3D" id="3.30.70.1880">
    <property type="entry name" value="Protein of unknown function DUF881"/>
    <property type="match status" value="1"/>
</dbReference>
<sequence>MKSRTGQFAITIVSLLLGIILAIQFKTVNKTVGEGVLPVQRAQQLALDLKKVQEERDAAIKALNEAENKIKQYEKGEADNNVYVENLYKDLEKYRILAGYVDLEGPGIVLEIQEPPADVQFGIEYSIVDDLDLILQTISVLNAAQAEAISINDQRFTAYTEVERAGNHIEVNGVSISSPIVIKAIGDPDTLESALSIKRGIVWTLKYYDYNVHLSKEKNVRIPKYRKLIEFVYSKPVEDEVN</sequence>
<dbReference type="Proteomes" id="UP000198828">
    <property type="component" value="Unassembled WGS sequence"/>
</dbReference>
<evidence type="ECO:0000313" key="4">
    <source>
        <dbReference type="Proteomes" id="UP000198828"/>
    </source>
</evidence>
<reference evidence="3 4" key="1">
    <citation type="submission" date="2016-10" db="EMBL/GenBank/DDBJ databases">
        <authorList>
            <person name="de Groot N.N."/>
        </authorList>
    </citation>
    <scope>NUCLEOTIDE SEQUENCE [LARGE SCALE GENOMIC DNA]</scope>
    <source>
        <strain evidence="3 4">DSM 23310</strain>
    </source>
</reference>
<keyword evidence="2" id="KW-0175">Coiled coil</keyword>
<dbReference type="RefSeq" id="WP_093750567.1">
    <property type="nucleotide sequence ID" value="NZ_BSYN01000002.1"/>
</dbReference>
<evidence type="ECO:0000256" key="1">
    <source>
        <dbReference type="ARBA" id="ARBA00009108"/>
    </source>
</evidence>
<dbReference type="InterPro" id="IPR010273">
    <property type="entry name" value="DUF881"/>
</dbReference>
<dbReference type="PANTHER" id="PTHR37313:SF2">
    <property type="entry name" value="UPF0749 PROTEIN YLXX"/>
    <property type="match status" value="1"/>
</dbReference>
<keyword evidence="4" id="KW-1185">Reference proteome</keyword>
<accession>A0A1H2SPX9</accession>
<dbReference type="OrthoDB" id="9776196at2"/>
<proteinExistence type="inferred from homology"/>
<feature type="coiled-coil region" evidence="2">
    <location>
        <begin position="42"/>
        <end position="76"/>
    </location>
</feature>